<dbReference type="PANTHER" id="PTHR30204">
    <property type="entry name" value="REDOX-CYCLING DRUG-SENSING TRANSCRIPTIONAL ACTIVATOR SOXR"/>
    <property type="match status" value="1"/>
</dbReference>
<dbReference type="InterPro" id="IPR009061">
    <property type="entry name" value="DNA-bd_dom_put_sf"/>
</dbReference>
<organism evidence="3 4">
    <name type="scientific">Brevibacterium casei</name>
    <dbReference type="NCBI Taxonomy" id="33889"/>
    <lineage>
        <taxon>Bacteria</taxon>
        <taxon>Bacillati</taxon>
        <taxon>Actinomycetota</taxon>
        <taxon>Actinomycetes</taxon>
        <taxon>Micrococcales</taxon>
        <taxon>Brevibacteriaceae</taxon>
        <taxon>Brevibacterium</taxon>
    </lineage>
</organism>
<reference evidence="3 4" key="1">
    <citation type="submission" date="2019-02" db="EMBL/GenBank/DDBJ databases">
        <authorList>
            <consortium name="Pathogen Informatics"/>
        </authorList>
    </citation>
    <scope>NUCLEOTIDE SEQUENCE [LARGE SCALE GENOMIC DNA]</scope>
    <source>
        <strain evidence="3 4">3012STDY7078520</strain>
    </source>
</reference>
<gene>
    <name evidence="3" type="ORF">NCTC12391_02401</name>
</gene>
<evidence type="ECO:0000313" key="3">
    <source>
        <dbReference type="EMBL" id="VEW14255.1"/>
    </source>
</evidence>
<feature type="domain" description="HTH merR-type" evidence="2">
    <location>
        <begin position="11"/>
        <end position="59"/>
    </location>
</feature>
<dbReference type="Pfam" id="PF13411">
    <property type="entry name" value="MerR_1"/>
    <property type="match status" value="2"/>
</dbReference>
<dbReference type="GO" id="GO:0003677">
    <property type="term" value="F:DNA binding"/>
    <property type="evidence" value="ECO:0007669"/>
    <property type="project" value="UniProtKB-KW"/>
</dbReference>
<keyword evidence="1" id="KW-0238">DNA-binding</keyword>
<dbReference type="Proteomes" id="UP000386281">
    <property type="component" value="Unassembled WGS sequence"/>
</dbReference>
<dbReference type="AlphaFoldDB" id="A0A449D9M0"/>
<dbReference type="GO" id="GO:0003700">
    <property type="term" value="F:DNA-binding transcription factor activity"/>
    <property type="evidence" value="ECO:0007669"/>
    <property type="project" value="InterPro"/>
</dbReference>
<dbReference type="EMBL" id="CAACXN010000015">
    <property type="protein sequence ID" value="VEW14255.1"/>
    <property type="molecule type" value="Genomic_DNA"/>
</dbReference>
<protein>
    <submittedName>
        <fullName evidence="3">Zinc-responsive transcriptional regulator</fullName>
    </submittedName>
</protein>
<evidence type="ECO:0000259" key="2">
    <source>
        <dbReference type="PROSITE" id="PS50937"/>
    </source>
</evidence>
<accession>A0A449D9M0</accession>
<dbReference type="SMART" id="SM00422">
    <property type="entry name" value="HTH_MERR"/>
    <property type="match status" value="2"/>
</dbReference>
<dbReference type="InterPro" id="IPR000551">
    <property type="entry name" value="MerR-type_HTH_dom"/>
</dbReference>
<sequence>MTSTDAHDSERYTTSRLAAASGYSVQQIRDLERLEVIPPAVRQPNGYRQFTGVHVTALRAYRGLAIAVGPVVARATMREIRHVTHDEAVARIVGLHVDLARSRGDTVAALNALDSIVDESVHDAPPTPGDTMSITELSAALGVRSSTLRFWEHEGLITPERAEHLTARRYPPDAVRDCRIVAALRAGGYRIPAVHSVMTSLRSLGNTADARAALQDRLQTIAARSGALLRAGTDLSDLLG</sequence>
<name>A0A449D9M0_9MICO</name>
<dbReference type="PROSITE" id="PS50937">
    <property type="entry name" value="HTH_MERR_2"/>
    <property type="match status" value="2"/>
</dbReference>
<dbReference type="PANTHER" id="PTHR30204:SF93">
    <property type="entry name" value="HTH MERR-TYPE DOMAIN-CONTAINING PROTEIN"/>
    <property type="match status" value="1"/>
</dbReference>
<dbReference type="SUPFAM" id="SSF46955">
    <property type="entry name" value="Putative DNA-binding domain"/>
    <property type="match status" value="2"/>
</dbReference>
<evidence type="ECO:0000313" key="4">
    <source>
        <dbReference type="Proteomes" id="UP000386281"/>
    </source>
</evidence>
<dbReference type="Gene3D" id="1.10.1660.10">
    <property type="match status" value="2"/>
</dbReference>
<feature type="domain" description="HTH merR-type" evidence="2">
    <location>
        <begin position="131"/>
        <end position="161"/>
    </location>
</feature>
<evidence type="ECO:0000256" key="1">
    <source>
        <dbReference type="ARBA" id="ARBA00023125"/>
    </source>
</evidence>
<proteinExistence type="predicted"/>
<dbReference type="RefSeq" id="WP_190247103.1">
    <property type="nucleotide sequence ID" value="NZ_CAACXN010000015.1"/>
</dbReference>
<dbReference type="InterPro" id="IPR047057">
    <property type="entry name" value="MerR_fam"/>
</dbReference>